<organism evidence="3 4">
    <name type="scientific">Aphanomyces astaci</name>
    <name type="common">Crayfish plague agent</name>
    <dbReference type="NCBI Taxonomy" id="112090"/>
    <lineage>
        <taxon>Eukaryota</taxon>
        <taxon>Sar</taxon>
        <taxon>Stramenopiles</taxon>
        <taxon>Oomycota</taxon>
        <taxon>Saprolegniomycetes</taxon>
        <taxon>Saprolegniales</taxon>
        <taxon>Verrucalvaceae</taxon>
        <taxon>Aphanomyces</taxon>
    </lineage>
</organism>
<dbReference type="InterPro" id="IPR001394">
    <property type="entry name" value="Peptidase_C19_UCH"/>
</dbReference>
<dbReference type="InterPro" id="IPR028889">
    <property type="entry name" value="USP"/>
</dbReference>
<dbReference type="Gene3D" id="3.90.70.10">
    <property type="entry name" value="Cysteine proteinases"/>
    <property type="match status" value="1"/>
</dbReference>
<evidence type="ECO:0000313" key="4">
    <source>
        <dbReference type="Proteomes" id="UP000285430"/>
    </source>
</evidence>
<evidence type="ECO:0000256" key="1">
    <source>
        <dbReference type="SAM" id="MobiDB-lite"/>
    </source>
</evidence>
<accession>A0A418EI00</accession>
<feature type="non-terminal residue" evidence="3">
    <location>
        <position position="1009"/>
    </location>
</feature>
<dbReference type="PROSITE" id="PS50235">
    <property type="entry name" value="USP_3"/>
    <property type="match status" value="1"/>
</dbReference>
<evidence type="ECO:0000259" key="2">
    <source>
        <dbReference type="PROSITE" id="PS50235"/>
    </source>
</evidence>
<dbReference type="GO" id="GO:0004843">
    <property type="term" value="F:cysteine-type deubiquitinase activity"/>
    <property type="evidence" value="ECO:0007669"/>
    <property type="project" value="InterPro"/>
</dbReference>
<reference evidence="3 4" key="1">
    <citation type="submission" date="2018-08" db="EMBL/GenBank/DDBJ databases">
        <title>Aphanomyces genome sequencing and annotation.</title>
        <authorList>
            <person name="Minardi D."/>
            <person name="Oidtmann B."/>
            <person name="Van Der Giezen M."/>
            <person name="Studholme D.J."/>
        </authorList>
    </citation>
    <scope>NUCLEOTIDE SEQUENCE [LARGE SCALE GENOMIC DNA]</scope>
    <source>
        <strain evidence="3 4">Da</strain>
    </source>
</reference>
<dbReference type="VEuPathDB" id="FungiDB:H257_11405"/>
<dbReference type="InterPro" id="IPR038765">
    <property type="entry name" value="Papain-like_cys_pep_sf"/>
</dbReference>
<name>A0A418EI00_APHAT</name>
<dbReference type="Proteomes" id="UP000285430">
    <property type="component" value="Unassembled WGS sequence"/>
</dbReference>
<evidence type="ECO:0000313" key="3">
    <source>
        <dbReference type="EMBL" id="RHZ13540.1"/>
    </source>
</evidence>
<dbReference type="GO" id="GO:0016579">
    <property type="term" value="P:protein deubiquitination"/>
    <property type="evidence" value="ECO:0007669"/>
    <property type="project" value="InterPro"/>
</dbReference>
<sequence length="1009" mass="114716">MVQQVWVCQDEWQTLPLDSLFPVDCTMANVSIGHSNLPWSENGVQVLISPIKLFVRGDQVQKLCDSIEAYSVESVFFKKDVLDDLPLLRNVRVKQRHIISFTSRHQISMATLARCMLGVGISTVFCSNFGVKTRLMDKKWSDHEWFVRLFELAKEQSIPLSMTMDFGFNMNALPRQFPIPPASQCCIYGFDPSYKFERHPSSTLYPLFSSTSGAPMVNYFTSTERRQVAYCVDDTCSTSVGTTQVELIKVKVYSEIYHLLMGHNKTRSKQFSLSKTTVKQANISLGACRAFVEDAWSAKRFKKSAGCRIEFSFQITDVAQLSYIRGIVLSATQLALMRHLHLGIRYIPREQYESNLLKWLNLLDRSIPKSRLTTVVRVGVVHYLHGMLNANGHWNRSIGASLAQLVEMHRTPEVTFDSIVQAKETFRLFELESYISSNFRESLVLHRDSNIWPIQMSAVLFVSRTKVDLSKRGVSVLKNPPLFGVQLQNGCSEYVLPSRSPMELFEIIWAKWHDAWTSYVLLLPKSLRRNLAHRDECQDPPGVAQSSAFVPVEVPMQTATHRDTDLEKALFFTGDVGLDDVKKHISIQTLPKSGLYMVRNAKGRPTNDIAPNRDVNLLCKAVWKKHANKWRKVFSTTAERVLSAKPDPSSFFQTRKTQSTAGTPVLVLPTSIPRPTSTSQPPETPKPPAVSATKKRIGVAPTLSWVPFKVPRTYDCDDAPLRICTLPGTDKRDEYNLSNALFLEPNLEFSKAKLWLDIFIHPKFYSTPGFLPVFAVSTKDTPGIWDGVRCVEDPNAFVRSVVLACPDWEQVLRLRKKKRSILSHSQFMEHCTDPNSETSRSEESHDFIGIVNPDHFSCYQNVIYQCLFALHDFTVPSSVSRDTALDDLRIDLTTMRLLASDNHPAPFAPRKLYERLNFATGEHQDAMEFLHLLLEGCSTHFKNDRDASEFMDPWYSSYAPRLKCLKCKHATFLDIAKVTYVSLPCNDDISVDAELKKLAEWHGHETVRR</sequence>
<dbReference type="SUPFAM" id="SSF54001">
    <property type="entry name" value="Cysteine proteinases"/>
    <property type="match status" value="1"/>
</dbReference>
<gene>
    <name evidence="3" type="ORF">DYB37_009721</name>
</gene>
<proteinExistence type="predicted"/>
<dbReference type="AlphaFoldDB" id="A0A418EI00"/>
<feature type="domain" description="USP" evidence="2">
    <location>
        <begin position="848"/>
        <end position="1009"/>
    </location>
</feature>
<dbReference type="EMBL" id="QUTH01004500">
    <property type="protein sequence ID" value="RHZ13540.1"/>
    <property type="molecule type" value="Genomic_DNA"/>
</dbReference>
<feature type="region of interest" description="Disordered" evidence="1">
    <location>
        <begin position="666"/>
        <end position="693"/>
    </location>
</feature>
<dbReference type="Pfam" id="PF00443">
    <property type="entry name" value="UCH"/>
    <property type="match status" value="1"/>
</dbReference>
<comment type="caution">
    <text evidence="3">The sequence shown here is derived from an EMBL/GenBank/DDBJ whole genome shotgun (WGS) entry which is preliminary data.</text>
</comment>
<protein>
    <recommendedName>
        <fullName evidence="2">USP domain-containing protein</fullName>
    </recommendedName>
</protein>